<evidence type="ECO:0000313" key="11">
    <source>
        <dbReference type="Proteomes" id="UP001500888"/>
    </source>
</evidence>
<evidence type="ECO:0000256" key="3">
    <source>
        <dbReference type="ARBA" id="ARBA00022679"/>
    </source>
</evidence>
<evidence type="ECO:0000256" key="8">
    <source>
        <dbReference type="SAM" id="MobiDB-lite"/>
    </source>
</evidence>
<gene>
    <name evidence="10" type="ORF">GCM10022226_21680</name>
</gene>
<dbReference type="SMART" id="SM00220">
    <property type="entry name" value="S_TKc"/>
    <property type="match status" value="1"/>
</dbReference>
<dbReference type="Gene3D" id="1.10.510.10">
    <property type="entry name" value="Transferase(Phosphotransferase) domain 1"/>
    <property type="match status" value="1"/>
</dbReference>
<dbReference type="InterPro" id="IPR017441">
    <property type="entry name" value="Protein_kinase_ATP_BS"/>
</dbReference>
<dbReference type="PROSITE" id="PS00107">
    <property type="entry name" value="PROTEIN_KINASE_ATP"/>
    <property type="match status" value="1"/>
</dbReference>
<dbReference type="RefSeq" id="WP_344937413.1">
    <property type="nucleotide sequence ID" value="NZ_BAAAZR010000002.1"/>
</dbReference>
<keyword evidence="3" id="KW-0808">Transferase</keyword>
<keyword evidence="4 7" id="KW-0547">Nucleotide-binding</keyword>
<reference evidence="11" key="1">
    <citation type="journal article" date="2019" name="Int. J. Syst. Evol. Microbiol.">
        <title>The Global Catalogue of Microorganisms (GCM) 10K type strain sequencing project: providing services to taxonomists for standard genome sequencing and annotation.</title>
        <authorList>
            <consortium name="The Broad Institute Genomics Platform"/>
            <consortium name="The Broad Institute Genome Sequencing Center for Infectious Disease"/>
            <person name="Wu L."/>
            <person name="Ma J."/>
        </authorList>
    </citation>
    <scope>NUCLEOTIDE SEQUENCE [LARGE SCALE GENOMIC DNA]</scope>
    <source>
        <strain evidence="11">JCM 16908</strain>
    </source>
</reference>
<dbReference type="InterPro" id="IPR000719">
    <property type="entry name" value="Prot_kinase_dom"/>
</dbReference>
<evidence type="ECO:0000313" key="10">
    <source>
        <dbReference type="EMBL" id="GAA3801585.1"/>
    </source>
</evidence>
<evidence type="ECO:0000256" key="7">
    <source>
        <dbReference type="PROSITE-ProRule" id="PRU10141"/>
    </source>
</evidence>
<feature type="domain" description="Protein kinase" evidence="9">
    <location>
        <begin position="10"/>
        <end position="258"/>
    </location>
</feature>
<organism evidence="10 11">
    <name type="scientific">Sphaerisporangium flaviroseum</name>
    <dbReference type="NCBI Taxonomy" id="509199"/>
    <lineage>
        <taxon>Bacteria</taxon>
        <taxon>Bacillati</taxon>
        <taxon>Actinomycetota</taxon>
        <taxon>Actinomycetes</taxon>
        <taxon>Streptosporangiales</taxon>
        <taxon>Streptosporangiaceae</taxon>
        <taxon>Sphaerisporangium</taxon>
    </lineage>
</organism>
<keyword evidence="2" id="KW-0723">Serine/threonine-protein kinase</keyword>
<keyword evidence="5" id="KW-0418">Kinase</keyword>
<dbReference type="SUPFAM" id="SSF56112">
    <property type="entry name" value="Protein kinase-like (PK-like)"/>
    <property type="match status" value="1"/>
</dbReference>
<dbReference type="Proteomes" id="UP001500888">
    <property type="component" value="Unassembled WGS sequence"/>
</dbReference>
<dbReference type="InterPro" id="IPR011009">
    <property type="entry name" value="Kinase-like_dom_sf"/>
</dbReference>
<keyword evidence="6 7" id="KW-0067">ATP-binding</keyword>
<evidence type="ECO:0000256" key="4">
    <source>
        <dbReference type="ARBA" id="ARBA00022741"/>
    </source>
</evidence>
<comment type="caution">
    <text evidence="10">The sequence shown here is derived from an EMBL/GenBank/DDBJ whole genome shotgun (WGS) entry which is preliminary data.</text>
</comment>
<dbReference type="Gene3D" id="3.30.200.20">
    <property type="entry name" value="Phosphorylase Kinase, domain 1"/>
    <property type="match status" value="1"/>
</dbReference>
<dbReference type="PANTHER" id="PTHR43289:SF6">
    <property type="entry name" value="SERINE_THREONINE-PROTEIN KINASE NEKL-3"/>
    <property type="match status" value="1"/>
</dbReference>
<dbReference type="PROSITE" id="PS00108">
    <property type="entry name" value="PROTEIN_KINASE_ST"/>
    <property type="match status" value="1"/>
</dbReference>
<dbReference type="EMBL" id="BAAAZR010000002">
    <property type="protein sequence ID" value="GAA3801585.1"/>
    <property type="molecule type" value="Genomic_DNA"/>
</dbReference>
<dbReference type="InterPro" id="IPR008271">
    <property type="entry name" value="Ser/Thr_kinase_AS"/>
</dbReference>
<dbReference type="Pfam" id="PF00069">
    <property type="entry name" value="Pkinase"/>
    <property type="match status" value="1"/>
</dbReference>
<keyword evidence="11" id="KW-1185">Reference proteome</keyword>
<feature type="binding site" evidence="7">
    <location>
        <position position="39"/>
    </location>
    <ligand>
        <name>ATP</name>
        <dbReference type="ChEBI" id="CHEBI:30616"/>
    </ligand>
</feature>
<sequence length="324" mass="34682">MDGPARAGRYRIDGLLGDGGFSTVWLGYDEELDASVAVKILGTHWAGRKDVRNRFLQEARLLRRADSHLLVQVFDVGELPDGRPYFVMSHADRGTLEGRLPGGPLPLDEIVHVAGAVADGLTVLHDMGVVHRDVKPSNVLIRTSPSGGERLLLSDLGAAKQFMTAQGMTAGLGTVGYAAPEQMPIGQDLDARADVYGLGALVYHLLAGRPPAPYEERILPGAGRADVPKAVGDVVMKAIARDREDRWPSARAFADALSAAAAPPGDARPGRRAPARPFPGRDRAGLSRGSPWASPFWAAWWWRACFSCPPPRTSRRPRGAPAGG</sequence>
<feature type="region of interest" description="Disordered" evidence="8">
    <location>
        <begin position="259"/>
        <end position="289"/>
    </location>
</feature>
<proteinExistence type="predicted"/>
<evidence type="ECO:0000256" key="1">
    <source>
        <dbReference type="ARBA" id="ARBA00012513"/>
    </source>
</evidence>
<dbReference type="CDD" id="cd14014">
    <property type="entry name" value="STKc_PknB_like"/>
    <property type="match status" value="1"/>
</dbReference>
<dbReference type="PANTHER" id="PTHR43289">
    <property type="entry name" value="MITOGEN-ACTIVATED PROTEIN KINASE KINASE KINASE 20-RELATED"/>
    <property type="match status" value="1"/>
</dbReference>
<accession>A0ABP7HY66</accession>
<evidence type="ECO:0000256" key="2">
    <source>
        <dbReference type="ARBA" id="ARBA00022527"/>
    </source>
</evidence>
<evidence type="ECO:0000256" key="5">
    <source>
        <dbReference type="ARBA" id="ARBA00022777"/>
    </source>
</evidence>
<protein>
    <recommendedName>
        <fullName evidence="1">non-specific serine/threonine protein kinase</fullName>
        <ecNumber evidence="1">2.7.11.1</ecNumber>
    </recommendedName>
</protein>
<dbReference type="PROSITE" id="PS50011">
    <property type="entry name" value="PROTEIN_KINASE_DOM"/>
    <property type="match status" value="1"/>
</dbReference>
<evidence type="ECO:0000256" key="6">
    <source>
        <dbReference type="ARBA" id="ARBA00022840"/>
    </source>
</evidence>
<evidence type="ECO:0000259" key="9">
    <source>
        <dbReference type="PROSITE" id="PS50011"/>
    </source>
</evidence>
<name>A0ABP7HY66_9ACTN</name>
<dbReference type="EC" id="2.7.11.1" evidence="1"/>